<keyword evidence="2 5" id="KW-0812">Transmembrane</keyword>
<sequence>MSDQQGAVAKMAHIVHRYFIWIVIASYIGAAAAPRAGALLHQTHSANIGSSDLHGSAAMALLALLLFNAGLFTNLREARSVVKRPFLVVSGVLGNFVMPYAFVAAASLCLKPWHNPDEAQQILTGLAFVAAMPIAGSSTAWTQSANGNLSLSIGLVLATTLLSPLVTPLVIHGVGALTTGDYSEDLHELAAGNAVNFLGAWVVAPSLLGVLAARVIPQPRIMAAKPFVKLVNYAMIAALTYANAALSLPAVVSDPDGDFLALMLAIVVALCVVAFTVGYVCARFGRAGRGETASLMFGLGMANNGAGLTLASTAMADHAGVMLPAILYNLVQHFAAAIVDRMMFQKAADPA</sequence>
<evidence type="ECO:0000256" key="4">
    <source>
        <dbReference type="ARBA" id="ARBA00023136"/>
    </source>
</evidence>
<feature type="transmembrane region" description="Helical" evidence="5">
    <location>
        <begin position="122"/>
        <end position="141"/>
    </location>
</feature>
<dbReference type="RefSeq" id="WP_332081704.1">
    <property type="nucleotide sequence ID" value="NZ_JAZHYN010000022.1"/>
</dbReference>
<protein>
    <submittedName>
        <fullName evidence="6">Bile acid:sodium symporter</fullName>
    </submittedName>
</protein>
<feature type="transmembrane region" description="Helical" evidence="5">
    <location>
        <begin position="321"/>
        <end position="339"/>
    </location>
</feature>
<dbReference type="InterPro" id="IPR038770">
    <property type="entry name" value="Na+/solute_symporter_sf"/>
</dbReference>
<organism evidence="6 7">
    <name type="scientific">Methylocystis borbori</name>
    <dbReference type="NCBI Taxonomy" id="3118750"/>
    <lineage>
        <taxon>Bacteria</taxon>
        <taxon>Pseudomonadati</taxon>
        <taxon>Pseudomonadota</taxon>
        <taxon>Alphaproteobacteria</taxon>
        <taxon>Hyphomicrobiales</taxon>
        <taxon>Methylocystaceae</taxon>
        <taxon>Methylocystis</taxon>
    </lineage>
</organism>
<evidence type="ECO:0000313" key="7">
    <source>
        <dbReference type="Proteomes" id="UP001350748"/>
    </source>
</evidence>
<comment type="caution">
    <text evidence="6">The sequence shown here is derived from an EMBL/GenBank/DDBJ whole genome shotgun (WGS) entry which is preliminary data.</text>
</comment>
<dbReference type="Pfam" id="PF01758">
    <property type="entry name" value="SBF"/>
    <property type="match status" value="1"/>
</dbReference>
<dbReference type="PANTHER" id="PTHR10361">
    <property type="entry name" value="SODIUM-BILE ACID COTRANSPORTER"/>
    <property type="match status" value="1"/>
</dbReference>
<keyword evidence="7" id="KW-1185">Reference proteome</keyword>
<feature type="transmembrane region" description="Helical" evidence="5">
    <location>
        <begin position="259"/>
        <end position="282"/>
    </location>
</feature>
<evidence type="ECO:0000256" key="1">
    <source>
        <dbReference type="ARBA" id="ARBA00004141"/>
    </source>
</evidence>
<reference evidence="6 7" key="1">
    <citation type="submission" date="2024-02" db="EMBL/GenBank/DDBJ databases">
        <authorList>
            <person name="Grouzdev D."/>
        </authorList>
    </citation>
    <scope>NUCLEOTIDE SEQUENCE [LARGE SCALE GENOMIC DNA]</scope>
    <source>
        <strain evidence="6 7">9N</strain>
    </source>
</reference>
<evidence type="ECO:0000256" key="3">
    <source>
        <dbReference type="ARBA" id="ARBA00022989"/>
    </source>
</evidence>
<feature type="transmembrane region" description="Helical" evidence="5">
    <location>
        <begin position="87"/>
        <end position="110"/>
    </location>
</feature>
<feature type="transmembrane region" description="Helical" evidence="5">
    <location>
        <begin position="227"/>
        <end position="247"/>
    </location>
</feature>
<feature type="transmembrane region" description="Helical" evidence="5">
    <location>
        <begin position="57"/>
        <end position="75"/>
    </location>
</feature>
<feature type="transmembrane region" description="Helical" evidence="5">
    <location>
        <begin position="153"/>
        <end position="174"/>
    </location>
</feature>
<dbReference type="Gene3D" id="1.20.1530.20">
    <property type="match status" value="1"/>
</dbReference>
<feature type="transmembrane region" description="Helical" evidence="5">
    <location>
        <begin position="294"/>
        <end position="315"/>
    </location>
</feature>
<dbReference type="InterPro" id="IPR002657">
    <property type="entry name" value="BilAc:Na_symport/Acr3"/>
</dbReference>
<accession>A0ABU7XI23</accession>
<feature type="transmembrane region" description="Helical" evidence="5">
    <location>
        <begin position="18"/>
        <end position="37"/>
    </location>
</feature>
<name>A0ABU7XI23_9HYPH</name>
<keyword evidence="3 5" id="KW-1133">Transmembrane helix</keyword>
<dbReference type="EMBL" id="JAZHYN010000022">
    <property type="protein sequence ID" value="MEF3366682.1"/>
    <property type="molecule type" value="Genomic_DNA"/>
</dbReference>
<comment type="subcellular location">
    <subcellularLocation>
        <location evidence="1">Membrane</location>
        <topology evidence="1">Multi-pass membrane protein</topology>
    </subcellularLocation>
</comment>
<evidence type="ECO:0000256" key="5">
    <source>
        <dbReference type="SAM" id="Phobius"/>
    </source>
</evidence>
<evidence type="ECO:0000313" key="6">
    <source>
        <dbReference type="EMBL" id="MEF3366682.1"/>
    </source>
</evidence>
<feature type="transmembrane region" description="Helical" evidence="5">
    <location>
        <begin position="194"/>
        <end position="215"/>
    </location>
</feature>
<keyword evidence="4 5" id="KW-0472">Membrane</keyword>
<dbReference type="Proteomes" id="UP001350748">
    <property type="component" value="Unassembled WGS sequence"/>
</dbReference>
<proteinExistence type="predicted"/>
<dbReference type="PANTHER" id="PTHR10361:SF28">
    <property type="entry name" value="P3 PROTEIN-RELATED"/>
    <property type="match status" value="1"/>
</dbReference>
<dbReference type="InterPro" id="IPR004710">
    <property type="entry name" value="Bilac:Na_transpt"/>
</dbReference>
<gene>
    <name evidence="6" type="ORF">V3H18_09065</name>
</gene>
<evidence type="ECO:0000256" key="2">
    <source>
        <dbReference type="ARBA" id="ARBA00022692"/>
    </source>
</evidence>